<sequence length="250" mass="28507">MCLRQRPFIYITRKITDIFQADPIISLAITKVSVRDKSRLHLNKWKRYVLNISAYVCTAIALGIIEAGLTSVNMSEIEFLNPELSAYFLSSDFNCAVFRSYVTYMSIVVSIGAFGAFAVMIFLVLHSYLSIRRHMNMHKKIQELALNLLYSMSAQVFVFSILLFTPFTVLVILYVNRAVAFTQAWAIATIIFSSHNICSSITLIASSRNYRKASKKLYKTYKMMLERRKSSTVTVTPSKGHRMGTQTMKN</sequence>
<proteinExistence type="predicted"/>
<feature type="transmembrane region" description="Helical" evidence="1">
    <location>
        <begin position="101"/>
        <end position="125"/>
    </location>
</feature>
<name>A0AAF3EJM0_9BILA</name>
<organism evidence="2 3">
    <name type="scientific">Mesorhabditis belari</name>
    <dbReference type="NCBI Taxonomy" id="2138241"/>
    <lineage>
        <taxon>Eukaryota</taxon>
        <taxon>Metazoa</taxon>
        <taxon>Ecdysozoa</taxon>
        <taxon>Nematoda</taxon>
        <taxon>Chromadorea</taxon>
        <taxon>Rhabditida</taxon>
        <taxon>Rhabditina</taxon>
        <taxon>Rhabditomorpha</taxon>
        <taxon>Rhabditoidea</taxon>
        <taxon>Rhabditidae</taxon>
        <taxon>Mesorhabditinae</taxon>
        <taxon>Mesorhabditis</taxon>
    </lineage>
</organism>
<protein>
    <submittedName>
        <fullName evidence="3">Uncharacterized protein</fullName>
    </submittedName>
</protein>
<feature type="transmembrane region" description="Helical" evidence="1">
    <location>
        <begin position="48"/>
        <end position="65"/>
    </location>
</feature>
<keyword evidence="1" id="KW-0812">Transmembrane</keyword>
<dbReference type="SUPFAM" id="SSF81321">
    <property type="entry name" value="Family A G protein-coupled receptor-like"/>
    <property type="match status" value="1"/>
</dbReference>
<dbReference type="AlphaFoldDB" id="A0AAF3EJM0"/>
<evidence type="ECO:0000313" key="2">
    <source>
        <dbReference type="Proteomes" id="UP000887575"/>
    </source>
</evidence>
<accession>A0AAF3EJM0</accession>
<dbReference type="Gene3D" id="1.20.1070.10">
    <property type="entry name" value="Rhodopsin 7-helix transmembrane proteins"/>
    <property type="match status" value="1"/>
</dbReference>
<keyword evidence="2" id="KW-1185">Reference proteome</keyword>
<dbReference type="PANTHER" id="PTHR45830">
    <property type="entry name" value="SERPENTINE RECEPTOR, CLASS I"/>
    <property type="match status" value="1"/>
</dbReference>
<dbReference type="InterPro" id="IPR019422">
    <property type="entry name" value="7TM_GPCR_serpentine_rcpt_Srh"/>
</dbReference>
<dbReference type="WBParaSite" id="MBELARI_LOCUS14220">
    <property type="protein sequence ID" value="MBELARI_LOCUS14220"/>
    <property type="gene ID" value="MBELARI_LOCUS14220"/>
</dbReference>
<evidence type="ECO:0000256" key="1">
    <source>
        <dbReference type="SAM" id="Phobius"/>
    </source>
</evidence>
<feature type="transmembrane region" description="Helical" evidence="1">
    <location>
        <begin position="185"/>
        <end position="206"/>
    </location>
</feature>
<keyword evidence="1" id="KW-0472">Membrane</keyword>
<keyword evidence="1" id="KW-1133">Transmembrane helix</keyword>
<feature type="transmembrane region" description="Helical" evidence="1">
    <location>
        <begin position="146"/>
        <end position="173"/>
    </location>
</feature>
<dbReference type="Proteomes" id="UP000887575">
    <property type="component" value="Unassembled WGS sequence"/>
</dbReference>
<evidence type="ECO:0000313" key="3">
    <source>
        <dbReference type="WBParaSite" id="MBELARI_LOCUS14220"/>
    </source>
</evidence>
<dbReference type="PANTHER" id="PTHR45830:SF15">
    <property type="entry name" value="SERPENTINE RECEPTOR, CLASS I"/>
    <property type="match status" value="1"/>
</dbReference>
<reference evidence="3" key="1">
    <citation type="submission" date="2024-02" db="UniProtKB">
        <authorList>
            <consortium name="WormBaseParasite"/>
        </authorList>
    </citation>
    <scope>IDENTIFICATION</scope>
</reference>
<dbReference type="Pfam" id="PF10318">
    <property type="entry name" value="7TM_GPCR_Srh"/>
    <property type="match status" value="1"/>
</dbReference>